<dbReference type="PANTHER" id="PTHR33048">
    <property type="entry name" value="PTH11-LIKE INTEGRAL MEMBRANE PROTEIN (AFU_ORTHOLOGUE AFUA_5G11245)"/>
    <property type="match status" value="1"/>
</dbReference>
<accession>A0A9P5Z4Q1</accession>
<keyword evidence="2 7" id="KW-0812">Transmembrane</keyword>
<keyword evidence="10" id="KW-1185">Reference proteome</keyword>
<evidence type="ECO:0000256" key="3">
    <source>
        <dbReference type="ARBA" id="ARBA00022989"/>
    </source>
</evidence>
<dbReference type="OrthoDB" id="3229610at2759"/>
<evidence type="ECO:0000259" key="8">
    <source>
        <dbReference type="Pfam" id="PF20684"/>
    </source>
</evidence>
<proteinExistence type="inferred from homology"/>
<comment type="similarity">
    <text evidence="5">Belongs to the SAT4 family.</text>
</comment>
<protein>
    <recommendedName>
        <fullName evidence="8">Rhodopsin domain-containing protein</fullName>
    </recommendedName>
</protein>
<feature type="compositionally biased region" description="Polar residues" evidence="6">
    <location>
        <begin position="271"/>
        <end position="283"/>
    </location>
</feature>
<evidence type="ECO:0000256" key="5">
    <source>
        <dbReference type="ARBA" id="ARBA00038359"/>
    </source>
</evidence>
<evidence type="ECO:0000256" key="4">
    <source>
        <dbReference type="ARBA" id="ARBA00023136"/>
    </source>
</evidence>
<dbReference type="InterPro" id="IPR052337">
    <property type="entry name" value="SAT4-like"/>
</dbReference>
<feature type="transmembrane region" description="Helical" evidence="7">
    <location>
        <begin position="45"/>
        <end position="62"/>
    </location>
</feature>
<dbReference type="Pfam" id="PF20684">
    <property type="entry name" value="Fung_rhodopsin"/>
    <property type="match status" value="1"/>
</dbReference>
<dbReference type="GO" id="GO:0016020">
    <property type="term" value="C:membrane"/>
    <property type="evidence" value="ECO:0007669"/>
    <property type="project" value="UniProtKB-SubCell"/>
</dbReference>
<organism evidence="9 10">
    <name type="scientific">Pholiota conissans</name>
    <dbReference type="NCBI Taxonomy" id="109636"/>
    <lineage>
        <taxon>Eukaryota</taxon>
        <taxon>Fungi</taxon>
        <taxon>Dikarya</taxon>
        <taxon>Basidiomycota</taxon>
        <taxon>Agaricomycotina</taxon>
        <taxon>Agaricomycetes</taxon>
        <taxon>Agaricomycetidae</taxon>
        <taxon>Agaricales</taxon>
        <taxon>Agaricineae</taxon>
        <taxon>Strophariaceae</taxon>
        <taxon>Pholiota</taxon>
    </lineage>
</organism>
<dbReference type="PANTHER" id="PTHR33048:SF47">
    <property type="entry name" value="INTEGRAL MEMBRANE PROTEIN-RELATED"/>
    <property type="match status" value="1"/>
</dbReference>
<sequence length="346" mass="38420">MFVLSFGGNLALDVIITLLHIVAIGLTLLRLHYRRSTSRLGWDDYTAALAVLVDVAYFGLLWPTFSAVSESIHLNISKYIKYWLNLELFFAIVCLVRASIALAISRVFPAKEPTRRFSIGLAVFFGLMFITLQSTAICSSKIIFLAPTSGSFKCKWTVSLKFAFIIINIVADLLLVAIPLYKLWCVRLPSRQRMLILAGFSASLLTTLGAIVCSVFQFAPDNWEPARSDLRSKISYLEAGVCLAACNFLVIITFLDNVRRRNLESDDNSLHRTQSPDTIQVRSRSPAPHSNEVPKSDELSTLVLTLTEITDAFVSVDPERSQEPRSVLTSSCSSGVLNSEVDELKS</sequence>
<dbReference type="EMBL" id="MU155202">
    <property type="protein sequence ID" value="KAF9479999.1"/>
    <property type="molecule type" value="Genomic_DNA"/>
</dbReference>
<feature type="transmembrane region" description="Helical" evidence="7">
    <location>
        <begin position="117"/>
        <end position="142"/>
    </location>
</feature>
<reference evidence="9" key="1">
    <citation type="submission" date="2020-11" db="EMBL/GenBank/DDBJ databases">
        <authorList>
            <consortium name="DOE Joint Genome Institute"/>
            <person name="Ahrendt S."/>
            <person name="Riley R."/>
            <person name="Andreopoulos W."/>
            <person name="Labutti K."/>
            <person name="Pangilinan J."/>
            <person name="Ruiz-Duenas F.J."/>
            <person name="Barrasa J.M."/>
            <person name="Sanchez-Garcia M."/>
            <person name="Camarero S."/>
            <person name="Miyauchi S."/>
            <person name="Serrano A."/>
            <person name="Linde D."/>
            <person name="Babiker R."/>
            <person name="Drula E."/>
            <person name="Ayuso-Fernandez I."/>
            <person name="Pacheco R."/>
            <person name="Padilla G."/>
            <person name="Ferreira P."/>
            <person name="Barriuso J."/>
            <person name="Kellner H."/>
            <person name="Castanera R."/>
            <person name="Alfaro M."/>
            <person name="Ramirez L."/>
            <person name="Pisabarro A.G."/>
            <person name="Kuo A."/>
            <person name="Tritt A."/>
            <person name="Lipzen A."/>
            <person name="He G."/>
            <person name="Yan M."/>
            <person name="Ng V."/>
            <person name="Cullen D."/>
            <person name="Martin F."/>
            <person name="Rosso M.-N."/>
            <person name="Henrissat B."/>
            <person name="Hibbett D."/>
            <person name="Martinez A.T."/>
            <person name="Grigoriev I.V."/>
        </authorList>
    </citation>
    <scope>NUCLEOTIDE SEQUENCE</scope>
    <source>
        <strain evidence="9">CIRM-BRFM 674</strain>
    </source>
</reference>
<comment type="caution">
    <text evidence="9">The sequence shown here is derived from an EMBL/GenBank/DDBJ whole genome shotgun (WGS) entry which is preliminary data.</text>
</comment>
<feature type="transmembrane region" description="Helical" evidence="7">
    <location>
        <begin position="82"/>
        <end position="105"/>
    </location>
</feature>
<evidence type="ECO:0000256" key="7">
    <source>
        <dbReference type="SAM" id="Phobius"/>
    </source>
</evidence>
<comment type="subcellular location">
    <subcellularLocation>
        <location evidence="1">Membrane</location>
        <topology evidence="1">Multi-pass membrane protein</topology>
    </subcellularLocation>
</comment>
<feature type="region of interest" description="Disordered" evidence="6">
    <location>
        <begin position="265"/>
        <end position="295"/>
    </location>
</feature>
<name>A0A9P5Z4Q1_9AGAR</name>
<feature type="domain" description="Rhodopsin" evidence="8">
    <location>
        <begin position="29"/>
        <end position="215"/>
    </location>
</feature>
<evidence type="ECO:0000256" key="2">
    <source>
        <dbReference type="ARBA" id="ARBA00022692"/>
    </source>
</evidence>
<feature type="transmembrane region" description="Helical" evidence="7">
    <location>
        <begin position="12"/>
        <end position="33"/>
    </location>
</feature>
<feature type="transmembrane region" description="Helical" evidence="7">
    <location>
        <begin position="195"/>
        <end position="219"/>
    </location>
</feature>
<evidence type="ECO:0000313" key="10">
    <source>
        <dbReference type="Proteomes" id="UP000807469"/>
    </source>
</evidence>
<evidence type="ECO:0000256" key="1">
    <source>
        <dbReference type="ARBA" id="ARBA00004141"/>
    </source>
</evidence>
<gene>
    <name evidence="9" type="ORF">BDN70DRAFT_878170</name>
</gene>
<dbReference type="AlphaFoldDB" id="A0A9P5Z4Q1"/>
<feature type="transmembrane region" description="Helical" evidence="7">
    <location>
        <begin position="162"/>
        <end position="183"/>
    </location>
</feature>
<keyword evidence="3 7" id="KW-1133">Transmembrane helix</keyword>
<feature type="transmembrane region" description="Helical" evidence="7">
    <location>
        <begin position="234"/>
        <end position="255"/>
    </location>
</feature>
<dbReference type="Proteomes" id="UP000807469">
    <property type="component" value="Unassembled WGS sequence"/>
</dbReference>
<keyword evidence="4 7" id="KW-0472">Membrane</keyword>
<dbReference type="InterPro" id="IPR049326">
    <property type="entry name" value="Rhodopsin_dom_fungi"/>
</dbReference>
<evidence type="ECO:0000313" key="9">
    <source>
        <dbReference type="EMBL" id="KAF9479999.1"/>
    </source>
</evidence>
<evidence type="ECO:0000256" key="6">
    <source>
        <dbReference type="SAM" id="MobiDB-lite"/>
    </source>
</evidence>